<dbReference type="Proteomes" id="UP000199385">
    <property type="component" value="Chromosome I"/>
</dbReference>
<name>A0A1A8Z968_9ACTN</name>
<accession>A0A1A8Z968</accession>
<evidence type="ECO:0000313" key="2">
    <source>
        <dbReference type="Proteomes" id="UP000199385"/>
    </source>
</evidence>
<keyword evidence="2" id="KW-1185">Reference proteome</keyword>
<dbReference type="PATRIC" id="fig|261654.4.peg.1255"/>
<dbReference type="EMBL" id="LT594323">
    <property type="protein sequence ID" value="SBT40374.1"/>
    <property type="molecule type" value="Genomic_DNA"/>
</dbReference>
<sequence>MRQGAAAWWVGTLTGMTADTGPLQVWDLLVTAEMARQIRHWRVVEDCSYRVVARLADETWGSATGGNQLFGEDLCAAAARMSGEYLNAEPWS</sequence>
<reference evidence="2" key="1">
    <citation type="submission" date="2016-06" db="EMBL/GenBank/DDBJ databases">
        <authorList>
            <person name="Varghese N."/>
            <person name="Submissions Spin"/>
        </authorList>
    </citation>
    <scope>NUCLEOTIDE SEQUENCE [LARGE SCALE GENOMIC DNA]</scope>
    <source>
        <strain evidence="2">DSM 44815</strain>
    </source>
</reference>
<protein>
    <submittedName>
        <fullName evidence="1">Uncharacterized protein</fullName>
    </submittedName>
</protein>
<dbReference type="AlphaFoldDB" id="A0A1A8Z968"/>
<evidence type="ECO:0000313" key="1">
    <source>
        <dbReference type="EMBL" id="SBT40374.1"/>
    </source>
</evidence>
<organism evidence="1 2">
    <name type="scientific">Micromonospora auratinigra</name>
    <dbReference type="NCBI Taxonomy" id="261654"/>
    <lineage>
        <taxon>Bacteria</taxon>
        <taxon>Bacillati</taxon>
        <taxon>Actinomycetota</taxon>
        <taxon>Actinomycetes</taxon>
        <taxon>Micromonosporales</taxon>
        <taxon>Micromonosporaceae</taxon>
        <taxon>Micromonospora</taxon>
    </lineage>
</organism>
<proteinExistence type="predicted"/>
<gene>
    <name evidence="1" type="ORF">GA0070611_1239</name>
</gene>